<organism evidence="1 2">
    <name type="scientific">Peronosclerospora sorghi</name>
    <dbReference type="NCBI Taxonomy" id="230839"/>
    <lineage>
        <taxon>Eukaryota</taxon>
        <taxon>Sar</taxon>
        <taxon>Stramenopiles</taxon>
        <taxon>Oomycota</taxon>
        <taxon>Peronosporomycetes</taxon>
        <taxon>Peronosporales</taxon>
        <taxon>Peronosporaceae</taxon>
        <taxon>Peronosclerospora</taxon>
    </lineage>
</organism>
<proteinExistence type="predicted"/>
<comment type="caution">
    <text evidence="1">The sequence shown here is derived from an EMBL/GenBank/DDBJ whole genome shotgun (WGS) entry which is preliminary data.</text>
</comment>
<evidence type="ECO:0000313" key="1">
    <source>
        <dbReference type="EMBL" id="KAI9922761.1"/>
    </source>
</evidence>
<dbReference type="Proteomes" id="UP001163321">
    <property type="component" value="Chromosome 1"/>
</dbReference>
<keyword evidence="2" id="KW-1185">Reference proteome</keyword>
<accession>A0ACC0WYJ7</accession>
<sequence length="87" mass="9709">MGNNRKGHDSEGAESRSVTSGRLQIEKVNKVDRIVKFTSSLSNNAHCMFAEARDCNVKLSIFQYTYDEMECKVSVKCVGINPVTFGM</sequence>
<name>A0ACC0WYJ7_9STRA</name>
<gene>
    <name evidence="1" type="ORF">PsorP6_001740</name>
</gene>
<protein>
    <submittedName>
        <fullName evidence="1">Uncharacterized protein</fullName>
    </submittedName>
</protein>
<evidence type="ECO:0000313" key="2">
    <source>
        <dbReference type="Proteomes" id="UP001163321"/>
    </source>
</evidence>
<dbReference type="EMBL" id="CM047580">
    <property type="protein sequence ID" value="KAI9922761.1"/>
    <property type="molecule type" value="Genomic_DNA"/>
</dbReference>
<reference evidence="1 2" key="1">
    <citation type="journal article" date="2022" name="bioRxiv">
        <title>The genome of the oomycete Peronosclerospora sorghi, a cosmopolitan pathogen of maize and sorghum, is inflated with dispersed pseudogenes.</title>
        <authorList>
            <person name="Fletcher K."/>
            <person name="Martin F."/>
            <person name="Isakeit T."/>
            <person name="Cavanaugh K."/>
            <person name="Magill C."/>
            <person name="Michelmore R."/>
        </authorList>
    </citation>
    <scope>NUCLEOTIDE SEQUENCE [LARGE SCALE GENOMIC DNA]</scope>
    <source>
        <strain evidence="1">P6</strain>
    </source>
</reference>